<dbReference type="PANTHER" id="PTHR42924:SF3">
    <property type="entry name" value="POLYMERASE_HISTIDINOL PHOSPHATASE N-TERMINAL DOMAIN-CONTAINING PROTEIN"/>
    <property type="match status" value="1"/>
</dbReference>
<evidence type="ECO:0000313" key="2">
    <source>
        <dbReference type="EMBL" id="MDT0489736.1"/>
    </source>
</evidence>
<dbReference type="Proteomes" id="UP001180556">
    <property type="component" value="Unassembled WGS sequence"/>
</dbReference>
<accession>A0ABU2VXA5</accession>
<comment type="caution">
    <text evidence="2">The sequence shown here is derived from an EMBL/GenBank/DDBJ whole genome shotgun (WGS) entry which is preliminary data.</text>
</comment>
<sequence>MERVAPVGALARQDSGRRTLSSLSFPSARAVGRGAAWYRGDCHVHSAHSDGKLTPEELVVRARAARLDFIATTEHNSAAAPGVWGHLAADDFLILLGEEVTTKAGHWLALGLDPGEVVDWNYQVRDGLVDKCLDQVHRVGGLCVAAHPHAPYPSGDFMFPFLGFDVVEVWNGLWTSGRPWNADNEAALAEWGRSLATDLRTGSWRPAMGNSDTHLEGQIGIPHTVVFAEELSTEAVLAGIRAGRSWIAESADVDVSFTANADGRVAGVGERLATQGGQVEVHAAVRGVPAGTVSFHTDRGKVHRAPVPDDGPGAVQWDTTAEQSAFVRIEVRHRSGHVAALTNPIILN</sequence>
<keyword evidence="3" id="KW-1185">Reference proteome</keyword>
<dbReference type="NCBIfam" id="NF038032">
    <property type="entry name" value="CehA_McbA_metalo"/>
    <property type="match status" value="1"/>
</dbReference>
<dbReference type="InterPro" id="IPR003141">
    <property type="entry name" value="Pol/His_phosphatase_N"/>
</dbReference>
<proteinExistence type="predicted"/>
<reference evidence="3" key="1">
    <citation type="submission" date="2023-07" db="EMBL/GenBank/DDBJ databases">
        <title>30 novel species of actinomycetes from the DSMZ collection.</title>
        <authorList>
            <person name="Nouioui I."/>
        </authorList>
    </citation>
    <scope>NUCLEOTIDE SEQUENCE [LARGE SCALE GENOMIC DNA]</scope>
    <source>
        <strain evidence="3">DSM 40932</strain>
    </source>
</reference>
<dbReference type="SMART" id="SM00481">
    <property type="entry name" value="POLIIIAc"/>
    <property type="match status" value="1"/>
</dbReference>
<evidence type="ECO:0000313" key="3">
    <source>
        <dbReference type="Proteomes" id="UP001180556"/>
    </source>
</evidence>
<dbReference type="SUPFAM" id="SSF89550">
    <property type="entry name" value="PHP domain-like"/>
    <property type="match status" value="1"/>
</dbReference>
<dbReference type="Gene3D" id="3.20.20.140">
    <property type="entry name" value="Metal-dependent hydrolases"/>
    <property type="match status" value="1"/>
</dbReference>
<feature type="domain" description="Polymerase/histidinol phosphatase N-terminal" evidence="1">
    <location>
        <begin position="40"/>
        <end position="104"/>
    </location>
</feature>
<dbReference type="InterPro" id="IPR016195">
    <property type="entry name" value="Pol/histidinol_Pase-like"/>
</dbReference>
<dbReference type="InterPro" id="IPR052018">
    <property type="entry name" value="PHP_domain"/>
</dbReference>
<dbReference type="CDD" id="cd07432">
    <property type="entry name" value="PHP_HisPPase"/>
    <property type="match status" value="1"/>
</dbReference>
<protein>
    <submittedName>
        <fullName evidence="2">CehA/McbA family metallohydrolase</fullName>
    </submittedName>
</protein>
<dbReference type="PANTHER" id="PTHR42924">
    <property type="entry name" value="EXONUCLEASE"/>
    <property type="match status" value="1"/>
</dbReference>
<organism evidence="2 3">
    <name type="scientific">Streptomyces stephensoniae</name>
    <dbReference type="NCBI Taxonomy" id="3375367"/>
    <lineage>
        <taxon>Bacteria</taxon>
        <taxon>Bacillati</taxon>
        <taxon>Actinomycetota</taxon>
        <taxon>Actinomycetes</taxon>
        <taxon>Kitasatosporales</taxon>
        <taxon>Streptomycetaceae</taxon>
        <taxon>Streptomyces</taxon>
    </lineage>
</organism>
<name>A0ABU2VXA5_9ACTN</name>
<dbReference type="EMBL" id="JAVRFG010000004">
    <property type="protein sequence ID" value="MDT0489736.1"/>
    <property type="molecule type" value="Genomic_DNA"/>
</dbReference>
<evidence type="ECO:0000259" key="1">
    <source>
        <dbReference type="SMART" id="SM00481"/>
    </source>
</evidence>
<gene>
    <name evidence="2" type="ORF">RM717_04355</name>
</gene>